<reference evidence="1 2" key="1">
    <citation type="journal article" date="2019" name="Sci. Rep.">
        <title>Orb-weaving spider Araneus ventricosus genome elucidates the spidroin gene catalogue.</title>
        <authorList>
            <person name="Kono N."/>
            <person name="Nakamura H."/>
            <person name="Ohtoshi R."/>
            <person name="Moran D.A.P."/>
            <person name="Shinohara A."/>
            <person name="Yoshida Y."/>
            <person name="Fujiwara M."/>
            <person name="Mori M."/>
            <person name="Tomita M."/>
            <person name="Arakawa K."/>
        </authorList>
    </citation>
    <scope>NUCLEOTIDE SEQUENCE [LARGE SCALE GENOMIC DNA]</scope>
</reference>
<evidence type="ECO:0000313" key="1">
    <source>
        <dbReference type="EMBL" id="GBN03029.1"/>
    </source>
</evidence>
<protein>
    <submittedName>
        <fullName evidence="1">Uncharacterized protein</fullName>
    </submittedName>
</protein>
<name>A0A4Y2KLT9_ARAVE</name>
<dbReference type="AlphaFoldDB" id="A0A4Y2KLT9"/>
<dbReference type="Proteomes" id="UP000499080">
    <property type="component" value="Unassembled WGS sequence"/>
</dbReference>
<sequence length="83" mass="9076">FEGSKNLSTQGSTCPVQGLQFPCREMAPLLESIQESLEETSLLVVQCSCYKLLLSWIVNGGMLTQNALQQFNLESTAHLTGGR</sequence>
<accession>A0A4Y2KLT9</accession>
<gene>
    <name evidence="1" type="ORF">AVEN_183562_1</name>
</gene>
<comment type="caution">
    <text evidence="1">The sequence shown here is derived from an EMBL/GenBank/DDBJ whole genome shotgun (WGS) entry which is preliminary data.</text>
</comment>
<dbReference type="EMBL" id="BGPR01272807">
    <property type="protein sequence ID" value="GBN03029.1"/>
    <property type="molecule type" value="Genomic_DNA"/>
</dbReference>
<proteinExistence type="predicted"/>
<keyword evidence="2" id="KW-1185">Reference proteome</keyword>
<evidence type="ECO:0000313" key="2">
    <source>
        <dbReference type="Proteomes" id="UP000499080"/>
    </source>
</evidence>
<organism evidence="1 2">
    <name type="scientific">Araneus ventricosus</name>
    <name type="common">Orbweaver spider</name>
    <name type="synonym">Epeira ventricosa</name>
    <dbReference type="NCBI Taxonomy" id="182803"/>
    <lineage>
        <taxon>Eukaryota</taxon>
        <taxon>Metazoa</taxon>
        <taxon>Ecdysozoa</taxon>
        <taxon>Arthropoda</taxon>
        <taxon>Chelicerata</taxon>
        <taxon>Arachnida</taxon>
        <taxon>Araneae</taxon>
        <taxon>Araneomorphae</taxon>
        <taxon>Entelegynae</taxon>
        <taxon>Araneoidea</taxon>
        <taxon>Araneidae</taxon>
        <taxon>Araneus</taxon>
    </lineage>
</organism>
<feature type="non-terminal residue" evidence="1">
    <location>
        <position position="1"/>
    </location>
</feature>